<dbReference type="PANTHER" id="PTHR21398:SF6">
    <property type="entry name" value="AGAP007094-PA"/>
    <property type="match status" value="1"/>
</dbReference>
<dbReference type="AlphaFoldDB" id="A0AAE1PRM4"/>
<keyword evidence="3" id="KW-1185">Reference proteome</keyword>
<evidence type="ECO:0000313" key="3">
    <source>
        <dbReference type="Proteomes" id="UP001292094"/>
    </source>
</evidence>
<evidence type="ECO:0000256" key="1">
    <source>
        <dbReference type="SAM" id="SignalP"/>
    </source>
</evidence>
<proteinExistence type="predicted"/>
<gene>
    <name evidence="2" type="ORF">Pmani_016458</name>
</gene>
<feature type="signal peptide" evidence="1">
    <location>
        <begin position="1"/>
        <end position="19"/>
    </location>
</feature>
<comment type="caution">
    <text evidence="2">The sequence shown here is derived from an EMBL/GenBank/DDBJ whole genome shotgun (WGS) entry which is preliminary data.</text>
</comment>
<name>A0AAE1PRM4_9EUCA</name>
<protein>
    <submittedName>
        <fullName evidence="2">Uncharacterized protein</fullName>
    </submittedName>
</protein>
<sequence>MPSSMILLVLGVVIWCCCCGGGGVGGVGGSLVVNALPEHHDNDDESNNNNFSYNTNSALNWLHDMLPGSNVAHSRKKRYLGFPQGSNLEVKWSLNFPFDTFTFYNAKFQLSLPIKIPFPEVFMVGGGKKEHHGKRSVVVDEEGNVEKRSAAAEGPNTSLQAYYNDRRAARQERSSVYTYLETAFEKAGVDGRGCLLRAICDVGEAPFEQGLLGEMINTLLSASLAGRPDDPSEGTEYDRFIEAELHGKLNGKCEERYNKCKTSPFDLFPDFVHSVG</sequence>
<accession>A0AAE1PRM4</accession>
<dbReference type="SMART" id="SM00718">
    <property type="entry name" value="DM4_12"/>
    <property type="match status" value="1"/>
</dbReference>
<evidence type="ECO:0000313" key="2">
    <source>
        <dbReference type="EMBL" id="KAK4312104.1"/>
    </source>
</evidence>
<dbReference type="Proteomes" id="UP001292094">
    <property type="component" value="Unassembled WGS sequence"/>
</dbReference>
<dbReference type="EMBL" id="JAWZYT010001443">
    <property type="protein sequence ID" value="KAK4312104.1"/>
    <property type="molecule type" value="Genomic_DNA"/>
</dbReference>
<dbReference type="PANTHER" id="PTHR21398">
    <property type="entry name" value="AGAP007094-PA"/>
    <property type="match status" value="1"/>
</dbReference>
<dbReference type="InterPro" id="IPR006631">
    <property type="entry name" value="DM4_12"/>
</dbReference>
<organism evidence="2 3">
    <name type="scientific">Petrolisthes manimaculis</name>
    <dbReference type="NCBI Taxonomy" id="1843537"/>
    <lineage>
        <taxon>Eukaryota</taxon>
        <taxon>Metazoa</taxon>
        <taxon>Ecdysozoa</taxon>
        <taxon>Arthropoda</taxon>
        <taxon>Crustacea</taxon>
        <taxon>Multicrustacea</taxon>
        <taxon>Malacostraca</taxon>
        <taxon>Eumalacostraca</taxon>
        <taxon>Eucarida</taxon>
        <taxon>Decapoda</taxon>
        <taxon>Pleocyemata</taxon>
        <taxon>Anomura</taxon>
        <taxon>Galatheoidea</taxon>
        <taxon>Porcellanidae</taxon>
        <taxon>Petrolisthes</taxon>
    </lineage>
</organism>
<reference evidence="2" key="1">
    <citation type="submission" date="2023-11" db="EMBL/GenBank/DDBJ databases">
        <title>Genome assemblies of two species of porcelain crab, Petrolisthes cinctipes and Petrolisthes manimaculis (Anomura: Porcellanidae).</title>
        <authorList>
            <person name="Angst P."/>
        </authorList>
    </citation>
    <scope>NUCLEOTIDE SEQUENCE</scope>
    <source>
        <strain evidence="2">PB745_02</strain>
        <tissue evidence="2">Gill</tissue>
    </source>
</reference>
<keyword evidence="1" id="KW-0732">Signal</keyword>
<feature type="chain" id="PRO_5042044644" evidence="1">
    <location>
        <begin position="20"/>
        <end position="276"/>
    </location>
</feature>
<dbReference type="Pfam" id="PF07841">
    <property type="entry name" value="DM4_12"/>
    <property type="match status" value="1"/>
</dbReference>